<organism evidence="2 3">
    <name type="scientific">Dyella caseinilytica</name>
    <dbReference type="NCBI Taxonomy" id="1849581"/>
    <lineage>
        <taxon>Bacteria</taxon>
        <taxon>Pseudomonadati</taxon>
        <taxon>Pseudomonadota</taxon>
        <taxon>Gammaproteobacteria</taxon>
        <taxon>Lysobacterales</taxon>
        <taxon>Rhodanobacteraceae</taxon>
        <taxon>Dyella</taxon>
    </lineage>
</organism>
<gene>
    <name evidence="2" type="ORF">ISN74_05340</name>
</gene>
<evidence type="ECO:0000256" key="1">
    <source>
        <dbReference type="SAM" id="SignalP"/>
    </source>
</evidence>
<reference evidence="2 3" key="1">
    <citation type="submission" date="2020-10" db="EMBL/GenBank/DDBJ databases">
        <title>Phylogeny of dyella-like bacteria.</title>
        <authorList>
            <person name="Fu J."/>
        </authorList>
    </citation>
    <scope>NUCLEOTIDE SEQUENCE [LARGE SCALE GENOMIC DNA]</scope>
    <source>
        <strain evidence="2 3">DHOB09</strain>
    </source>
</reference>
<feature type="signal peptide" evidence="1">
    <location>
        <begin position="1"/>
        <end position="25"/>
    </location>
</feature>
<keyword evidence="3" id="KW-1185">Reference proteome</keyword>
<keyword evidence="1" id="KW-0732">Signal</keyword>
<dbReference type="Proteomes" id="UP000663181">
    <property type="component" value="Chromosome"/>
</dbReference>
<evidence type="ECO:0000313" key="3">
    <source>
        <dbReference type="Proteomes" id="UP000663181"/>
    </source>
</evidence>
<sequence>MKFETLLLKALFASCLLVCAMTFGAMVSAHSPAPSLIASHAVAAHAASQKA</sequence>
<accession>A0ABX7GXS7</accession>
<protein>
    <submittedName>
        <fullName evidence="2">Uncharacterized protein</fullName>
    </submittedName>
</protein>
<proteinExistence type="predicted"/>
<feature type="chain" id="PRO_5046484208" evidence="1">
    <location>
        <begin position="26"/>
        <end position="51"/>
    </location>
</feature>
<name>A0ABX7GXS7_9GAMM</name>
<dbReference type="RefSeq" id="WP_188798081.1">
    <property type="nucleotide sequence ID" value="NZ_BMIZ01000001.1"/>
</dbReference>
<evidence type="ECO:0000313" key="2">
    <source>
        <dbReference type="EMBL" id="QRN54781.1"/>
    </source>
</evidence>
<dbReference type="EMBL" id="CP064030">
    <property type="protein sequence ID" value="QRN54781.1"/>
    <property type="molecule type" value="Genomic_DNA"/>
</dbReference>